<dbReference type="EMBL" id="JACRYT010000050">
    <property type="protein sequence ID" value="MBC6681431.1"/>
    <property type="molecule type" value="Genomic_DNA"/>
</dbReference>
<gene>
    <name evidence="2" type="ORF">H9L42_16615</name>
</gene>
<proteinExistence type="predicted"/>
<dbReference type="Proteomes" id="UP000602647">
    <property type="component" value="Unassembled WGS sequence"/>
</dbReference>
<organism evidence="2 3">
    <name type="scientific">Zhenpiania hominis</name>
    <dbReference type="NCBI Taxonomy" id="2763644"/>
    <lineage>
        <taxon>Bacteria</taxon>
        <taxon>Bacillati</taxon>
        <taxon>Bacillota</taxon>
        <taxon>Clostridia</taxon>
        <taxon>Peptostreptococcales</taxon>
        <taxon>Anaerovoracaceae</taxon>
        <taxon>Zhenpiania</taxon>
    </lineage>
</organism>
<protein>
    <recommendedName>
        <fullName evidence="1">Transposase TnpC homeodomain domain-containing protein</fullName>
    </recommendedName>
</protein>
<comment type="caution">
    <text evidence="2">The sequence shown here is derived from an EMBL/GenBank/DDBJ whole genome shotgun (WGS) entry which is preliminary data.</text>
</comment>
<sequence length="72" mass="8483">MKKDKLTRQQLNSLDKDIWITLLLDMQDPILQQTIAIEKLTEQIALMNTRTFGKKSEKLQIDEDQLSFFSEI</sequence>
<evidence type="ECO:0000313" key="2">
    <source>
        <dbReference type="EMBL" id="MBC6681431.1"/>
    </source>
</evidence>
<reference evidence="2" key="1">
    <citation type="submission" date="2020-08" db="EMBL/GenBank/DDBJ databases">
        <title>Genome public.</title>
        <authorList>
            <person name="Liu C."/>
            <person name="Sun Q."/>
        </authorList>
    </citation>
    <scope>NUCLEOTIDE SEQUENCE</scope>
    <source>
        <strain evidence="2">BX12</strain>
    </source>
</reference>
<dbReference type="AlphaFoldDB" id="A0A923SS68"/>
<dbReference type="Pfam" id="PF13007">
    <property type="entry name" value="LZ_Tnp_IS66"/>
    <property type="match status" value="1"/>
</dbReference>
<accession>A0A923SS68</accession>
<feature type="domain" description="Transposase TnpC homeodomain" evidence="1">
    <location>
        <begin position="40"/>
        <end position="70"/>
    </location>
</feature>
<dbReference type="InterPro" id="IPR024463">
    <property type="entry name" value="Transposase_TnpC_homeodom"/>
</dbReference>
<evidence type="ECO:0000259" key="1">
    <source>
        <dbReference type="Pfam" id="PF13007"/>
    </source>
</evidence>
<evidence type="ECO:0000313" key="3">
    <source>
        <dbReference type="Proteomes" id="UP000602647"/>
    </source>
</evidence>
<name>A0A923SS68_9FIRM</name>
<keyword evidence="3" id="KW-1185">Reference proteome</keyword>